<keyword evidence="7 8" id="KW-0411">Iron-sulfur</keyword>
<evidence type="ECO:0000313" key="10">
    <source>
        <dbReference type="EMBL" id="PCI30641.1"/>
    </source>
</evidence>
<sequence length="65" mass="7390">MAKVAYVDQDECTSCSQCADNLPEVFEMNDDDLAIVISYDAEEIEEDDIQEEIDSCPGECIHWKK</sequence>
<evidence type="ECO:0000259" key="9">
    <source>
        <dbReference type="PROSITE" id="PS51379"/>
    </source>
</evidence>
<dbReference type="PANTHER" id="PTHR39163">
    <property type="entry name" value="FERREDOXIN"/>
    <property type="match status" value="1"/>
</dbReference>
<evidence type="ECO:0000256" key="8">
    <source>
        <dbReference type="RuleBase" id="RU368020"/>
    </source>
</evidence>
<feature type="domain" description="4Fe-4S ferredoxin-type" evidence="9">
    <location>
        <begin position="3"/>
        <end position="31"/>
    </location>
</feature>
<evidence type="ECO:0000256" key="2">
    <source>
        <dbReference type="ARBA" id="ARBA00022448"/>
    </source>
</evidence>
<dbReference type="PRINTS" id="PR00352">
    <property type="entry name" value="3FE4SFRDOXIN"/>
</dbReference>
<dbReference type="EMBL" id="NVSR01000003">
    <property type="protein sequence ID" value="PCI30641.1"/>
    <property type="molecule type" value="Genomic_DNA"/>
</dbReference>
<comment type="caution">
    <text evidence="10">The sequence shown here is derived from an EMBL/GenBank/DDBJ whole genome shotgun (WGS) entry which is preliminary data.</text>
</comment>
<reference evidence="11" key="1">
    <citation type="submission" date="2017-08" db="EMBL/GenBank/DDBJ databases">
        <title>A dynamic microbial community with high functional redundancy inhabits the cold, oxic subseafloor aquifer.</title>
        <authorList>
            <person name="Tully B.J."/>
            <person name="Wheat C.G."/>
            <person name="Glazer B.T."/>
            <person name="Huber J.A."/>
        </authorList>
    </citation>
    <scope>NUCLEOTIDE SEQUENCE [LARGE SCALE GENOMIC DNA]</scope>
</reference>
<name>A0A2A4TBA6_9DELT</name>
<keyword evidence="5 8" id="KW-0249">Electron transport</keyword>
<dbReference type="InterPro" id="IPR017896">
    <property type="entry name" value="4Fe4S_Fe-S-bd"/>
</dbReference>
<dbReference type="InterPro" id="IPR001080">
    <property type="entry name" value="3Fe4S_ferredoxin"/>
</dbReference>
<evidence type="ECO:0000256" key="5">
    <source>
        <dbReference type="ARBA" id="ARBA00022982"/>
    </source>
</evidence>
<keyword evidence="3" id="KW-0004">4Fe-4S</keyword>
<dbReference type="GO" id="GO:0005506">
    <property type="term" value="F:iron ion binding"/>
    <property type="evidence" value="ECO:0007669"/>
    <property type="project" value="UniProtKB-UniRule"/>
</dbReference>
<evidence type="ECO:0000256" key="6">
    <source>
        <dbReference type="ARBA" id="ARBA00023004"/>
    </source>
</evidence>
<dbReference type="Pfam" id="PF13370">
    <property type="entry name" value="Fer4_13"/>
    <property type="match status" value="1"/>
</dbReference>
<dbReference type="PROSITE" id="PS51379">
    <property type="entry name" value="4FE4S_FER_2"/>
    <property type="match status" value="1"/>
</dbReference>
<evidence type="ECO:0000256" key="7">
    <source>
        <dbReference type="ARBA" id="ARBA00023014"/>
    </source>
</evidence>
<evidence type="ECO:0000256" key="3">
    <source>
        <dbReference type="ARBA" id="ARBA00022485"/>
    </source>
</evidence>
<organism evidence="10 11">
    <name type="scientific">SAR324 cluster bacterium</name>
    <dbReference type="NCBI Taxonomy" id="2024889"/>
    <lineage>
        <taxon>Bacteria</taxon>
        <taxon>Deltaproteobacteria</taxon>
        <taxon>SAR324 cluster</taxon>
    </lineage>
</organism>
<dbReference type="GO" id="GO:0009055">
    <property type="term" value="F:electron transfer activity"/>
    <property type="evidence" value="ECO:0007669"/>
    <property type="project" value="UniProtKB-UniRule"/>
</dbReference>
<gene>
    <name evidence="10" type="ORF">COB67_01440</name>
</gene>
<keyword evidence="6 8" id="KW-0408">Iron</keyword>
<evidence type="ECO:0000256" key="4">
    <source>
        <dbReference type="ARBA" id="ARBA00022723"/>
    </source>
</evidence>
<comment type="cofactor">
    <cofactor evidence="1">
        <name>[4Fe-4S] cluster</name>
        <dbReference type="ChEBI" id="CHEBI:49883"/>
    </cofactor>
</comment>
<proteinExistence type="predicted"/>
<dbReference type="PANTHER" id="PTHR39163:SF1">
    <property type="entry name" value="FERREDOXIN"/>
    <property type="match status" value="1"/>
</dbReference>
<dbReference type="Proteomes" id="UP000218113">
    <property type="component" value="Unassembled WGS sequence"/>
</dbReference>
<keyword evidence="4 8" id="KW-0479">Metal-binding</keyword>
<accession>A0A2A4TBA6</accession>
<comment type="function">
    <text evidence="8">Ferredoxins are iron-sulfur proteins that transfer electrons in a wide variety of metabolic reactions.</text>
</comment>
<dbReference type="InterPro" id="IPR052395">
    <property type="entry name" value="ET_Ferredoxin"/>
</dbReference>
<dbReference type="GO" id="GO:0051539">
    <property type="term" value="F:4 iron, 4 sulfur cluster binding"/>
    <property type="evidence" value="ECO:0007669"/>
    <property type="project" value="UniProtKB-KW"/>
</dbReference>
<dbReference type="Gene3D" id="3.30.70.20">
    <property type="match status" value="1"/>
</dbReference>
<dbReference type="SUPFAM" id="SSF54862">
    <property type="entry name" value="4Fe-4S ferredoxins"/>
    <property type="match status" value="1"/>
</dbReference>
<keyword evidence="2 8" id="KW-0813">Transport</keyword>
<evidence type="ECO:0000313" key="11">
    <source>
        <dbReference type="Proteomes" id="UP000218113"/>
    </source>
</evidence>
<protein>
    <recommendedName>
        <fullName evidence="8">Ferredoxin</fullName>
    </recommendedName>
</protein>
<dbReference type="AlphaFoldDB" id="A0A2A4TBA6"/>
<evidence type="ECO:0000256" key="1">
    <source>
        <dbReference type="ARBA" id="ARBA00001966"/>
    </source>
</evidence>